<keyword evidence="2" id="KW-1185">Reference proteome</keyword>
<comment type="caution">
    <text evidence="1">The sequence shown here is derived from an EMBL/GenBank/DDBJ whole genome shotgun (WGS) entry which is preliminary data.</text>
</comment>
<reference evidence="1 2" key="1">
    <citation type="journal article" date="2022" name="Hortic Res">
        <title>A haplotype resolved chromosomal level avocado genome allows analysis of novel avocado genes.</title>
        <authorList>
            <person name="Nath O."/>
            <person name="Fletcher S.J."/>
            <person name="Hayward A."/>
            <person name="Shaw L.M."/>
            <person name="Masouleh A.K."/>
            <person name="Furtado A."/>
            <person name="Henry R.J."/>
            <person name="Mitter N."/>
        </authorList>
    </citation>
    <scope>NUCLEOTIDE SEQUENCE [LARGE SCALE GENOMIC DNA]</scope>
    <source>
        <strain evidence="2">cv. Hass</strain>
    </source>
</reference>
<dbReference type="Proteomes" id="UP001234297">
    <property type="component" value="Chromosome 2"/>
</dbReference>
<protein>
    <submittedName>
        <fullName evidence="1">Uncharacterized protein</fullName>
    </submittedName>
</protein>
<evidence type="ECO:0000313" key="1">
    <source>
        <dbReference type="EMBL" id="KAJ8644511.1"/>
    </source>
</evidence>
<name>A0ACC2MGM7_PERAE</name>
<accession>A0ACC2MGM7</accession>
<gene>
    <name evidence="1" type="ORF">MRB53_006259</name>
</gene>
<sequence>MAPLVELRMRLLQVKDDFNNATSIANSLNKEFGSKLKEHMQYCVDHPEEISKLAKVKAKVSEVKRIDDGKY</sequence>
<evidence type="ECO:0000313" key="2">
    <source>
        <dbReference type="Proteomes" id="UP001234297"/>
    </source>
</evidence>
<organism evidence="1 2">
    <name type="scientific">Persea americana</name>
    <name type="common">Avocado</name>
    <dbReference type="NCBI Taxonomy" id="3435"/>
    <lineage>
        <taxon>Eukaryota</taxon>
        <taxon>Viridiplantae</taxon>
        <taxon>Streptophyta</taxon>
        <taxon>Embryophyta</taxon>
        <taxon>Tracheophyta</taxon>
        <taxon>Spermatophyta</taxon>
        <taxon>Magnoliopsida</taxon>
        <taxon>Magnoliidae</taxon>
        <taxon>Laurales</taxon>
        <taxon>Lauraceae</taxon>
        <taxon>Persea</taxon>
    </lineage>
</organism>
<dbReference type="EMBL" id="CM056810">
    <property type="protein sequence ID" value="KAJ8644511.1"/>
    <property type="molecule type" value="Genomic_DNA"/>
</dbReference>
<proteinExistence type="predicted"/>